<organism evidence="1 2">
    <name type="scientific">Nesterenkonia aethiopica</name>
    <dbReference type="NCBI Taxonomy" id="269144"/>
    <lineage>
        <taxon>Bacteria</taxon>
        <taxon>Bacillati</taxon>
        <taxon>Actinomycetota</taxon>
        <taxon>Actinomycetes</taxon>
        <taxon>Micrococcales</taxon>
        <taxon>Micrococcaceae</taxon>
        <taxon>Nesterenkonia</taxon>
    </lineage>
</organism>
<accession>A0ABP6M780</accession>
<evidence type="ECO:0000313" key="2">
    <source>
        <dbReference type="Proteomes" id="UP001500236"/>
    </source>
</evidence>
<dbReference type="EMBL" id="BAAAVT010000025">
    <property type="protein sequence ID" value="GAA3075374.1"/>
    <property type="molecule type" value="Genomic_DNA"/>
</dbReference>
<evidence type="ECO:0000313" key="1">
    <source>
        <dbReference type="EMBL" id="GAA3075374.1"/>
    </source>
</evidence>
<sequence length="161" mass="16831">MYSAAAAHLDQVATVYDEMAARYRRAAGQGREQQAQLVLAHDTVRWESLAGDAFRGLIDLLMSDSAGVCEESEALAGEATILAGVMREGAEIARRLAAMLDAVAGLDLLGVSGEFLLRRARAAVDDVASLGSFLDDYGGIPAGLGEAITEALRPEAEPAAP</sequence>
<dbReference type="Proteomes" id="UP001500236">
    <property type="component" value="Unassembled WGS sequence"/>
</dbReference>
<protein>
    <submittedName>
        <fullName evidence="1">Uncharacterized protein</fullName>
    </submittedName>
</protein>
<proteinExistence type="predicted"/>
<dbReference type="RefSeq" id="WP_344680662.1">
    <property type="nucleotide sequence ID" value="NZ_BAAAVT010000025.1"/>
</dbReference>
<gene>
    <name evidence="1" type="ORF">GCM10010529_28950</name>
</gene>
<comment type="caution">
    <text evidence="1">The sequence shown here is derived from an EMBL/GenBank/DDBJ whole genome shotgun (WGS) entry which is preliminary data.</text>
</comment>
<keyword evidence="2" id="KW-1185">Reference proteome</keyword>
<reference evidence="2" key="1">
    <citation type="journal article" date="2019" name="Int. J. Syst. Evol. Microbiol.">
        <title>The Global Catalogue of Microorganisms (GCM) 10K type strain sequencing project: providing services to taxonomists for standard genome sequencing and annotation.</title>
        <authorList>
            <consortium name="The Broad Institute Genomics Platform"/>
            <consortium name="The Broad Institute Genome Sequencing Center for Infectious Disease"/>
            <person name="Wu L."/>
            <person name="Ma J."/>
        </authorList>
    </citation>
    <scope>NUCLEOTIDE SEQUENCE [LARGE SCALE GENOMIC DNA]</scope>
    <source>
        <strain evidence="2">JCM 14309</strain>
    </source>
</reference>
<name>A0ABP6M780_9MICC</name>